<dbReference type="GeneID" id="37113773"/>
<evidence type="ECO:0000256" key="2">
    <source>
        <dbReference type="ARBA" id="ARBA00022692"/>
    </source>
</evidence>
<evidence type="ECO:0000256" key="6">
    <source>
        <dbReference type="ARBA" id="ARBA00023136"/>
    </source>
</evidence>
<evidence type="ECO:0000313" key="9">
    <source>
        <dbReference type="EMBL" id="PWY87837.1"/>
    </source>
</evidence>
<feature type="transmembrane region" description="Helical" evidence="8">
    <location>
        <begin position="40"/>
        <end position="67"/>
    </location>
</feature>
<feature type="transmembrane region" description="Helical" evidence="8">
    <location>
        <begin position="263"/>
        <end position="280"/>
    </location>
</feature>
<proteinExistence type="predicted"/>
<gene>
    <name evidence="9" type="ORF">BO94DRAFT_534825</name>
</gene>
<comment type="caution">
    <text evidence="9">The sequence shown here is derived from an EMBL/GenBank/DDBJ whole genome shotgun (WGS) entry which is preliminary data.</text>
</comment>
<dbReference type="EMBL" id="MSFK01000013">
    <property type="protein sequence ID" value="PWY87837.1"/>
    <property type="molecule type" value="Genomic_DNA"/>
</dbReference>
<evidence type="ECO:0000256" key="4">
    <source>
        <dbReference type="ARBA" id="ARBA00022989"/>
    </source>
</evidence>
<feature type="region of interest" description="Disordered" evidence="7">
    <location>
        <begin position="318"/>
        <end position="419"/>
    </location>
</feature>
<feature type="compositionally biased region" description="Acidic residues" evidence="7">
    <location>
        <begin position="349"/>
        <end position="380"/>
    </location>
</feature>
<keyword evidence="3" id="KW-0256">Endoplasmic reticulum</keyword>
<accession>A0A317WRS3</accession>
<name>A0A317WRS3_9EURO</name>
<dbReference type="CDD" id="cd23995">
    <property type="entry name" value="Seipin_BSCL2_like"/>
    <property type="match status" value="1"/>
</dbReference>
<evidence type="ECO:0000313" key="10">
    <source>
        <dbReference type="Proteomes" id="UP000246702"/>
    </source>
</evidence>
<evidence type="ECO:0000256" key="3">
    <source>
        <dbReference type="ARBA" id="ARBA00022824"/>
    </source>
</evidence>
<evidence type="ECO:0000256" key="7">
    <source>
        <dbReference type="SAM" id="MobiDB-lite"/>
    </source>
</evidence>
<keyword evidence="5" id="KW-0443">Lipid metabolism</keyword>
<evidence type="ECO:0008006" key="11">
    <source>
        <dbReference type="Google" id="ProtNLM"/>
    </source>
</evidence>
<sequence length="419" mass="46679">MDAAYASEDEAEPRSGIASTAMHSMAVTLRPFISKRAQKAYLGIFLFISTAIAMIFISTFAYGIFYYRFIPQVGLERLVHLQFGDGHPWGIASLGTGLVASQPYDVQVELELPRTPSNLAAGNFMLDLALLPHPSTFAETGSNASVTALSKSRRPAILTYASPLVDTASKISFLPLYVLGWNREAEKLQVPMMERVQFARGWRNLPDSLRLEIHSSEKMHVYKAKVMFKARFTGLRYGSGCWSTTGRFSGSSEANRKVRWIMYNWRLTSFVVFGFLFWSVSMASAGFVWVVLAALLSGGGGTPRAVIKAEDRSETLTNIKTEYEEPVFPRDVPESSSKGKAPMIKREEDSEDEEVVKEEETEEEGLKEEGDKEEAEEELQEDRGEAPSEAVGAGTGMESAQGRGVQRRRRSHLFRDHQT</sequence>
<evidence type="ECO:0000256" key="1">
    <source>
        <dbReference type="ARBA" id="ARBA00004477"/>
    </source>
</evidence>
<keyword evidence="2 8" id="KW-0812">Transmembrane</keyword>
<organism evidence="9 10">
    <name type="scientific">Aspergillus sclerotioniger CBS 115572</name>
    <dbReference type="NCBI Taxonomy" id="1450535"/>
    <lineage>
        <taxon>Eukaryota</taxon>
        <taxon>Fungi</taxon>
        <taxon>Dikarya</taxon>
        <taxon>Ascomycota</taxon>
        <taxon>Pezizomycotina</taxon>
        <taxon>Eurotiomycetes</taxon>
        <taxon>Eurotiomycetidae</taxon>
        <taxon>Eurotiales</taxon>
        <taxon>Aspergillaceae</taxon>
        <taxon>Aspergillus</taxon>
        <taxon>Aspergillus subgen. Circumdati</taxon>
    </lineage>
</organism>
<keyword evidence="4 8" id="KW-1133">Transmembrane helix</keyword>
<dbReference type="Pfam" id="PF06775">
    <property type="entry name" value="Seipin"/>
    <property type="match status" value="1"/>
</dbReference>
<keyword evidence="6 8" id="KW-0472">Membrane</keyword>
<comment type="subcellular location">
    <subcellularLocation>
        <location evidence="1">Endoplasmic reticulum membrane</location>
        <topology evidence="1">Multi-pass membrane protein</topology>
    </subcellularLocation>
</comment>
<dbReference type="OrthoDB" id="3990054at2759"/>
<feature type="compositionally biased region" description="Basic and acidic residues" evidence="7">
    <location>
        <begin position="321"/>
        <end position="333"/>
    </location>
</feature>
<reference evidence="9 10" key="1">
    <citation type="submission" date="2016-12" db="EMBL/GenBank/DDBJ databases">
        <title>The genomes of Aspergillus section Nigri reveals drivers in fungal speciation.</title>
        <authorList>
            <consortium name="DOE Joint Genome Institute"/>
            <person name="Vesth T.C."/>
            <person name="Nybo J."/>
            <person name="Theobald S."/>
            <person name="Brandl J."/>
            <person name="Frisvad J.C."/>
            <person name="Nielsen K.F."/>
            <person name="Lyhne E.K."/>
            <person name="Kogle M.E."/>
            <person name="Kuo A."/>
            <person name="Riley R."/>
            <person name="Clum A."/>
            <person name="Nolan M."/>
            <person name="Lipzen A."/>
            <person name="Salamov A."/>
            <person name="Henrissat B."/>
            <person name="Wiebenga A."/>
            <person name="De Vries R.P."/>
            <person name="Grigoriev I.V."/>
            <person name="Mortensen U.H."/>
            <person name="Andersen M.R."/>
            <person name="Baker S.E."/>
        </authorList>
    </citation>
    <scope>NUCLEOTIDE SEQUENCE [LARGE SCALE GENOMIC DNA]</scope>
    <source>
        <strain evidence="9 10">CBS 115572</strain>
    </source>
</reference>
<protein>
    <recommendedName>
        <fullName evidence="11">Adipose-regulatory protein</fullName>
    </recommendedName>
</protein>
<evidence type="ECO:0000256" key="5">
    <source>
        <dbReference type="ARBA" id="ARBA00023098"/>
    </source>
</evidence>
<dbReference type="GO" id="GO:0006629">
    <property type="term" value="P:lipid metabolic process"/>
    <property type="evidence" value="ECO:0007669"/>
    <property type="project" value="UniProtKB-KW"/>
</dbReference>
<dbReference type="AlphaFoldDB" id="A0A317WRS3"/>
<dbReference type="RefSeq" id="XP_025467620.1">
    <property type="nucleotide sequence ID" value="XM_025611630.1"/>
</dbReference>
<dbReference type="PANTHER" id="PTHR21212:SF0">
    <property type="entry name" value="SEIPIN"/>
    <property type="match status" value="1"/>
</dbReference>
<dbReference type="Proteomes" id="UP000246702">
    <property type="component" value="Unassembled WGS sequence"/>
</dbReference>
<dbReference type="PANTHER" id="PTHR21212">
    <property type="entry name" value="BERNARDINELLI-SEIP CONGENITAL LIPODYSTROPHY 2 HOMOLOG BSCL2 PROTEIN"/>
    <property type="match status" value="1"/>
</dbReference>
<dbReference type="GO" id="GO:0005789">
    <property type="term" value="C:endoplasmic reticulum membrane"/>
    <property type="evidence" value="ECO:0007669"/>
    <property type="project" value="UniProtKB-SubCell"/>
</dbReference>
<dbReference type="GO" id="GO:0140042">
    <property type="term" value="P:lipid droplet formation"/>
    <property type="evidence" value="ECO:0007669"/>
    <property type="project" value="UniProtKB-ARBA"/>
</dbReference>
<keyword evidence="10" id="KW-1185">Reference proteome</keyword>
<dbReference type="STRING" id="1450535.A0A317WRS3"/>
<dbReference type="InterPro" id="IPR009617">
    <property type="entry name" value="Seipin"/>
</dbReference>
<evidence type="ECO:0000256" key="8">
    <source>
        <dbReference type="SAM" id="Phobius"/>
    </source>
</evidence>